<evidence type="ECO:0000313" key="9">
    <source>
        <dbReference type="Proteomes" id="UP001519289"/>
    </source>
</evidence>
<dbReference type="EMBL" id="JAGGLG010000006">
    <property type="protein sequence ID" value="MBP2017718.1"/>
    <property type="molecule type" value="Genomic_DNA"/>
</dbReference>
<dbReference type="NCBIfam" id="TIGR02227">
    <property type="entry name" value="sigpep_I_bact"/>
    <property type="match status" value="1"/>
</dbReference>
<evidence type="ECO:0000259" key="7">
    <source>
        <dbReference type="Pfam" id="PF10502"/>
    </source>
</evidence>
<dbReference type="Proteomes" id="UP001519289">
    <property type="component" value="Unassembled WGS sequence"/>
</dbReference>
<feature type="domain" description="Peptidase S26" evidence="7">
    <location>
        <begin position="18"/>
        <end position="171"/>
    </location>
</feature>
<organism evidence="8 9">
    <name type="scientific">Symbiobacterium terraclitae</name>
    <dbReference type="NCBI Taxonomy" id="557451"/>
    <lineage>
        <taxon>Bacteria</taxon>
        <taxon>Bacillati</taxon>
        <taxon>Bacillota</taxon>
        <taxon>Clostridia</taxon>
        <taxon>Eubacteriales</taxon>
        <taxon>Symbiobacteriaceae</taxon>
        <taxon>Symbiobacterium</taxon>
    </lineage>
</organism>
<dbReference type="InterPro" id="IPR000223">
    <property type="entry name" value="Pept_S26A_signal_pept_1"/>
</dbReference>
<dbReference type="PANTHER" id="PTHR43390:SF1">
    <property type="entry name" value="CHLOROPLAST PROCESSING PEPTIDASE"/>
    <property type="match status" value="1"/>
</dbReference>
<keyword evidence="6" id="KW-0472">Membrane</keyword>
<dbReference type="CDD" id="cd06530">
    <property type="entry name" value="S26_SPase_I"/>
    <property type="match status" value="1"/>
</dbReference>
<evidence type="ECO:0000313" key="8">
    <source>
        <dbReference type="EMBL" id="MBP2017718.1"/>
    </source>
</evidence>
<keyword evidence="6" id="KW-0645">Protease</keyword>
<comment type="subcellular location">
    <subcellularLocation>
        <location evidence="2">Cell membrane</location>
        <topology evidence="2">Single-pass type II membrane protein</topology>
    </subcellularLocation>
    <subcellularLocation>
        <location evidence="6">Membrane</location>
        <topology evidence="6">Single-pass type II membrane protein</topology>
    </subcellularLocation>
</comment>
<proteinExistence type="inferred from homology"/>
<dbReference type="InterPro" id="IPR019758">
    <property type="entry name" value="Pept_S26A_signal_pept_1_CS"/>
</dbReference>
<evidence type="ECO:0000256" key="2">
    <source>
        <dbReference type="ARBA" id="ARBA00004401"/>
    </source>
</evidence>
<comment type="catalytic activity">
    <reaction evidence="1 6">
        <text>Cleavage of hydrophobic, N-terminal signal or leader sequences from secreted and periplasmic proteins.</text>
        <dbReference type="EC" id="3.4.21.89"/>
    </reaction>
</comment>
<sequence>MAEVSEERPAVKRKSPVRELLETLVLALLFAFVIRTFVVEVYQVSGSSMTNTLHDHERVLVNKFIYRLRDPQPGDIVVFRYPRQPERDFIKRVVAVAGDTVEMRGGEVYVNGVRFPEVSTVRMSAGDFGPYVVPEDSVFVLGDNRSNSEDSRYFGEVPLENIRGLAFARIWPLTEIGGLTSPAQGDRS</sequence>
<dbReference type="RefSeq" id="WP_209465849.1">
    <property type="nucleotide sequence ID" value="NZ_JAGGLG010000006.1"/>
</dbReference>
<keyword evidence="5 6" id="KW-0378">Hydrolase</keyword>
<comment type="caution">
    <text evidence="8">The sequence shown here is derived from an EMBL/GenBank/DDBJ whole genome shotgun (WGS) entry which is preliminary data.</text>
</comment>
<reference evidence="8 9" key="1">
    <citation type="submission" date="2021-03" db="EMBL/GenBank/DDBJ databases">
        <title>Genomic Encyclopedia of Type Strains, Phase IV (KMG-IV): sequencing the most valuable type-strain genomes for metagenomic binning, comparative biology and taxonomic classification.</title>
        <authorList>
            <person name="Goeker M."/>
        </authorList>
    </citation>
    <scope>NUCLEOTIDE SEQUENCE [LARGE SCALE GENOMIC DNA]</scope>
    <source>
        <strain evidence="8 9">DSM 27138</strain>
    </source>
</reference>
<dbReference type="InterPro" id="IPR019533">
    <property type="entry name" value="Peptidase_S26"/>
</dbReference>
<dbReference type="PRINTS" id="PR00727">
    <property type="entry name" value="LEADERPTASE"/>
</dbReference>
<dbReference type="GO" id="GO:0009003">
    <property type="term" value="F:signal peptidase activity"/>
    <property type="evidence" value="ECO:0007669"/>
    <property type="project" value="UniProtKB-EC"/>
</dbReference>
<accession>A0ABS4JQ97</accession>
<keyword evidence="6" id="KW-1133">Transmembrane helix</keyword>
<comment type="similarity">
    <text evidence="3 6">Belongs to the peptidase S26 family.</text>
</comment>
<dbReference type="InterPro" id="IPR036286">
    <property type="entry name" value="LexA/Signal_pep-like_sf"/>
</dbReference>
<keyword evidence="9" id="KW-1185">Reference proteome</keyword>
<feature type="transmembrane region" description="Helical" evidence="6">
    <location>
        <begin position="20"/>
        <end position="38"/>
    </location>
</feature>
<name>A0ABS4JQ97_9FIRM</name>
<evidence type="ECO:0000256" key="3">
    <source>
        <dbReference type="ARBA" id="ARBA00009370"/>
    </source>
</evidence>
<dbReference type="EC" id="3.4.21.89" evidence="4 6"/>
<keyword evidence="6" id="KW-0812">Transmembrane</keyword>
<dbReference type="Pfam" id="PF10502">
    <property type="entry name" value="Peptidase_S26"/>
    <property type="match status" value="1"/>
</dbReference>
<dbReference type="SUPFAM" id="SSF51306">
    <property type="entry name" value="LexA/Signal peptidase"/>
    <property type="match status" value="1"/>
</dbReference>
<dbReference type="PANTHER" id="PTHR43390">
    <property type="entry name" value="SIGNAL PEPTIDASE I"/>
    <property type="match status" value="1"/>
</dbReference>
<gene>
    <name evidence="8" type="ORF">J2Z79_001103</name>
</gene>
<dbReference type="PROSITE" id="PS00761">
    <property type="entry name" value="SPASE_I_3"/>
    <property type="match status" value="1"/>
</dbReference>
<evidence type="ECO:0000256" key="5">
    <source>
        <dbReference type="ARBA" id="ARBA00022801"/>
    </source>
</evidence>
<evidence type="ECO:0000256" key="4">
    <source>
        <dbReference type="ARBA" id="ARBA00013208"/>
    </source>
</evidence>
<protein>
    <recommendedName>
        <fullName evidence="4 6">Signal peptidase I</fullName>
        <ecNumber evidence="4 6">3.4.21.89</ecNumber>
    </recommendedName>
</protein>
<dbReference type="Gene3D" id="2.10.109.10">
    <property type="entry name" value="Umud Fragment, subunit A"/>
    <property type="match status" value="1"/>
</dbReference>
<evidence type="ECO:0000256" key="6">
    <source>
        <dbReference type="RuleBase" id="RU362042"/>
    </source>
</evidence>
<evidence type="ECO:0000256" key="1">
    <source>
        <dbReference type="ARBA" id="ARBA00000677"/>
    </source>
</evidence>